<dbReference type="GO" id="GO:0004553">
    <property type="term" value="F:hydrolase activity, hydrolyzing O-glycosyl compounds"/>
    <property type="evidence" value="ECO:0007669"/>
    <property type="project" value="InterPro"/>
</dbReference>
<evidence type="ECO:0000256" key="1">
    <source>
        <dbReference type="ARBA" id="ARBA00008455"/>
    </source>
</evidence>
<dbReference type="CDD" id="cd02619">
    <property type="entry name" value="Peptidase_C1"/>
    <property type="match status" value="1"/>
</dbReference>
<dbReference type="InterPro" id="IPR000169">
    <property type="entry name" value="Pept_cys_AS"/>
</dbReference>
<comment type="similarity">
    <text evidence="1">Belongs to the peptidase C1 family.</text>
</comment>
<evidence type="ECO:0000259" key="3">
    <source>
        <dbReference type="PROSITE" id="PS51766"/>
    </source>
</evidence>
<dbReference type="Gene3D" id="1.10.1330.10">
    <property type="entry name" value="Dockerin domain"/>
    <property type="match status" value="1"/>
</dbReference>
<evidence type="ECO:0000313" key="4">
    <source>
        <dbReference type="EMBL" id="SFW12755.1"/>
    </source>
</evidence>
<evidence type="ECO:0000256" key="2">
    <source>
        <dbReference type="SAM" id="SignalP"/>
    </source>
</evidence>
<accession>A0A1K1LPH2</accession>
<dbReference type="InterPro" id="IPR040528">
    <property type="entry name" value="Lectin-like"/>
</dbReference>
<keyword evidence="2" id="KW-0732">Signal</keyword>
<feature type="chain" id="PRO_5012882392" evidence="2">
    <location>
        <begin position="29"/>
        <end position="1078"/>
    </location>
</feature>
<dbReference type="GO" id="GO:0008234">
    <property type="term" value="F:cysteine-type peptidase activity"/>
    <property type="evidence" value="ECO:0007669"/>
    <property type="project" value="InterPro"/>
</dbReference>
<dbReference type="InterPro" id="IPR000668">
    <property type="entry name" value="Peptidase_C1A_C"/>
</dbReference>
<dbReference type="PROSITE" id="PS51766">
    <property type="entry name" value="DOCKERIN"/>
    <property type="match status" value="1"/>
</dbReference>
<feature type="domain" description="Dockerin" evidence="3">
    <location>
        <begin position="1006"/>
        <end position="1078"/>
    </location>
</feature>
<dbReference type="SUPFAM" id="SSF54001">
    <property type="entry name" value="Cysteine proteinases"/>
    <property type="match status" value="1"/>
</dbReference>
<dbReference type="InterPro" id="IPR002105">
    <property type="entry name" value="Dockerin_1_rpt"/>
</dbReference>
<name>A0A1K1LPH2_RUMFL</name>
<dbReference type="Pfam" id="PF00112">
    <property type="entry name" value="Peptidase_C1"/>
    <property type="match status" value="1"/>
</dbReference>
<dbReference type="PROSITE" id="PS00139">
    <property type="entry name" value="THIOL_PROTEASE_CYS"/>
    <property type="match status" value="1"/>
</dbReference>
<dbReference type="PROSITE" id="PS00639">
    <property type="entry name" value="THIOL_PROTEASE_HIS"/>
    <property type="match status" value="1"/>
</dbReference>
<gene>
    <name evidence="4" type="ORF">SAMN02910280_0641</name>
</gene>
<dbReference type="EMBL" id="FPIP01000001">
    <property type="protein sequence ID" value="SFW12755.1"/>
    <property type="molecule type" value="Genomic_DNA"/>
</dbReference>
<dbReference type="SMART" id="SM00645">
    <property type="entry name" value="Pept_C1"/>
    <property type="match status" value="1"/>
</dbReference>
<dbReference type="InterPro" id="IPR016134">
    <property type="entry name" value="Dockerin_dom"/>
</dbReference>
<dbReference type="Pfam" id="PF18560">
    <property type="entry name" value="Lectin_like"/>
    <property type="match status" value="1"/>
</dbReference>
<evidence type="ECO:0000313" key="5">
    <source>
        <dbReference type="Proteomes" id="UP000183461"/>
    </source>
</evidence>
<dbReference type="InterPro" id="IPR038765">
    <property type="entry name" value="Papain-like_cys_pep_sf"/>
</dbReference>
<organism evidence="4 5">
    <name type="scientific">Ruminococcus flavefaciens</name>
    <dbReference type="NCBI Taxonomy" id="1265"/>
    <lineage>
        <taxon>Bacteria</taxon>
        <taxon>Bacillati</taxon>
        <taxon>Bacillota</taxon>
        <taxon>Clostridia</taxon>
        <taxon>Eubacteriales</taxon>
        <taxon>Oscillospiraceae</taxon>
        <taxon>Ruminococcus</taxon>
    </lineage>
</organism>
<dbReference type="RefSeq" id="WP_072299048.1">
    <property type="nucleotide sequence ID" value="NZ_FPIP01000001.1"/>
</dbReference>
<dbReference type="AlphaFoldDB" id="A0A1K1LPH2"/>
<dbReference type="Pfam" id="PF00404">
    <property type="entry name" value="Dockerin_1"/>
    <property type="match status" value="1"/>
</dbReference>
<feature type="signal peptide" evidence="2">
    <location>
        <begin position="1"/>
        <end position="28"/>
    </location>
</feature>
<proteinExistence type="inferred from homology"/>
<dbReference type="CDD" id="cd14255">
    <property type="entry name" value="Dockerin_III"/>
    <property type="match status" value="1"/>
</dbReference>
<dbReference type="GO" id="GO:0000272">
    <property type="term" value="P:polysaccharide catabolic process"/>
    <property type="evidence" value="ECO:0007669"/>
    <property type="project" value="InterPro"/>
</dbReference>
<dbReference type="SUPFAM" id="SSF63446">
    <property type="entry name" value="Type I dockerin domain"/>
    <property type="match status" value="1"/>
</dbReference>
<dbReference type="Gene3D" id="3.90.70.10">
    <property type="entry name" value="Cysteine proteinases"/>
    <property type="match status" value="1"/>
</dbReference>
<dbReference type="InterPro" id="IPR013128">
    <property type="entry name" value="Peptidase_C1A"/>
</dbReference>
<dbReference type="Proteomes" id="UP000183461">
    <property type="component" value="Unassembled WGS sequence"/>
</dbReference>
<dbReference type="GO" id="GO:0006508">
    <property type="term" value="P:proteolysis"/>
    <property type="evidence" value="ECO:0007669"/>
    <property type="project" value="UniProtKB-KW"/>
</dbReference>
<sequence>MNRFSSGLAAILTAAAVACCSVPASVIAESKTIWEKSRKEVVVSAHSGTLSMPVLRSVAAQDGVRFEPSAPYMPIGTNTVKAADREELPSAFDMRKVYGTASVKSQGSYGTCWVHAAIASAESSMLSYVPHIDLSELHTAYYNYFGFGQLRPASTETSDILSEGGNARMITNLWSQWIGPVSEEKLPYENTSFFDNRTDTELMNYQSDYHLKNAYNFEYDSDGSNFDEINALVKDFLYSGQAVDVSYWSDKGKNWSSEYNSSYCDRKPRFANHAVTIVGWDDSYPASHFRKKPKGNGAWLCRNSWGTHDGDDGYFWLSYYDGTLSDFAVYQLENTDEHDIIYQYDSFIPIQTMSAYETAEENGSSYMADVFTSVGDIQLSAVGTYIYNAGTEYEVTVYSGLKDKNDPSSGTPSAVTKGKCDMTGFFTIDLDEPVILTENEQFSVVVKLYCEDSPFVLPLESSLYVESEDNSITDISTYVSDSEMRDLTGRGESFFSADGKTWTDVCDESVTYTQEEKQFMLDSFIEQLYDGIDESDTELWRAAQQGEKNYRKLFAMGDIKSNFGNVTLKAYAEPVGKVKFSQPAGAVAPDEKVELSCGSSQGDIFFAVNDNAESRYEAPLAITDAVKISAYAVNGGIKGNVVSERSFAPKYAAFNWIGYRSASEVYNRDLRYATRISDHEYTINIPEEFDSISITLGTVNNVEYNGRKYGAYGVIDSVSADYGLTDVEFKLTGENCIDNTVTLHINRSLVRFDVQRGIISTSLADSIVAPDGKLLSVGTNVLEYAGKTLTAVKDGKEIPVTVPDRADISELKINYRAEALGPFSREVSEKLEIATGKSDDNEFGSAKGRIISGADVSPEDYGLYYIGIIPGESFRLRVSGGNGIFPSETVRYDIPDAPAWVPDIGSLKQYDADHCAFEDDIYEIAYEGYFSEMIIDEIASEYGYTYEEFETLMEKRTGLEREALNKVIGSEYKAGSIIKYETRCYVRYSATDNSFASRTVYVPKQYGAKAGDVNFDGHVNAVDASAVLSHYAAISTDRPSELTDSQARMGDMDGDGNTNAVDASIILEIYAFNSIGRF</sequence>
<keyword evidence="4" id="KW-0378">Hydrolase</keyword>
<dbReference type="InterPro" id="IPR036439">
    <property type="entry name" value="Dockerin_dom_sf"/>
</dbReference>
<dbReference type="PANTHER" id="PTHR12411">
    <property type="entry name" value="CYSTEINE PROTEASE FAMILY C1-RELATED"/>
    <property type="match status" value="1"/>
</dbReference>
<reference evidence="4 5" key="1">
    <citation type="submission" date="2016-11" db="EMBL/GenBank/DDBJ databases">
        <authorList>
            <person name="Jaros S."/>
            <person name="Januszkiewicz K."/>
            <person name="Wedrychowicz H."/>
        </authorList>
    </citation>
    <scope>NUCLEOTIDE SEQUENCE [LARGE SCALE GENOMIC DNA]</scope>
    <source>
        <strain evidence="4 5">YL228</strain>
    </source>
</reference>
<keyword evidence="4" id="KW-0645">Protease</keyword>
<dbReference type="InterPro" id="IPR025660">
    <property type="entry name" value="Pept_his_AS"/>
</dbReference>
<protein>
    <submittedName>
        <fullName evidence="4">Cysteine protease, C1A family</fullName>
    </submittedName>
</protein>
<dbReference type="PROSITE" id="PS51257">
    <property type="entry name" value="PROKAR_LIPOPROTEIN"/>
    <property type="match status" value="1"/>
</dbReference>